<name>H0FX69_RHIML</name>
<dbReference type="Proteomes" id="UP000004038">
    <property type="component" value="Unassembled WGS sequence"/>
</dbReference>
<dbReference type="AlphaFoldDB" id="H0FX69"/>
<organism evidence="1 2">
    <name type="scientific">Sinorhizobium meliloti CCNWSX0020</name>
    <dbReference type="NCBI Taxonomy" id="1107881"/>
    <lineage>
        <taxon>Bacteria</taxon>
        <taxon>Pseudomonadati</taxon>
        <taxon>Pseudomonadota</taxon>
        <taxon>Alphaproteobacteria</taxon>
        <taxon>Hyphomicrobiales</taxon>
        <taxon>Rhizobiaceae</taxon>
        <taxon>Sinorhizobium/Ensifer group</taxon>
        <taxon>Sinorhizobium</taxon>
    </lineage>
</organism>
<protein>
    <submittedName>
        <fullName evidence="1">Uncharacterized protein</fullName>
    </submittedName>
</protein>
<evidence type="ECO:0000313" key="1">
    <source>
        <dbReference type="EMBL" id="EHK78409.1"/>
    </source>
</evidence>
<gene>
    <name evidence="1" type="ORF">SM0020_08933</name>
</gene>
<sequence>MCVAGLRDGRPGLWVFIQDPTRLIDKCGESMIQGIQFHAVVKLEKEIGELKRL</sequence>
<accession>H0FX69</accession>
<evidence type="ECO:0000313" key="2">
    <source>
        <dbReference type="Proteomes" id="UP000004038"/>
    </source>
</evidence>
<reference evidence="1 2" key="1">
    <citation type="journal article" date="2012" name="J. Bacteriol.">
        <title>Draft Genome Sequence of Sinorhizobium meliloti CCNWSX0020, a Nitrogen-Fixing Symbiont with Copper Tolerance Capability Isolated from Lead-Zinc Mine Tailings.</title>
        <authorList>
            <person name="Li Z."/>
            <person name="Ma Z."/>
            <person name="Hao X."/>
            <person name="Wei G."/>
        </authorList>
    </citation>
    <scope>NUCLEOTIDE SEQUENCE [LARGE SCALE GENOMIC DNA]</scope>
    <source>
        <strain evidence="1 2">CCNWSX0020</strain>
    </source>
</reference>
<dbReference type="PATRIC" id="fig|1107881.3.peg.1802"/>
<dbReference type="EMBL" id="AGVV01000012">
    <property type="protein sequence ID" value="EHK78409.1"/>
    <property type="molecule type" value="Genomic_DNA"/>
</dbReference>
<proteinExistence type="predicted"/>